<dbReference type="GO" id="GO:0009234">
    <property type="term" value="P:menaquinone biosynthetic process"/>
    <property type="evidence" value="ECO:0007669"/>
    <property type="project" value="UniProtKB-UniPathway"/>
</dbReference>
<dbReference type="KEGG" id="hbo:Hbor_12860"/>
<comment type="subcellular location">
    <subcellularLocation>
        <location evidence="1">Cell membrane</location>
        <topology evidence="1">Multi-pass membrane protein</topology>
    </subcellularLocation>
</comment>
<keyword evidence="3" id="KW-0474">Menaquinone biosynthesis</keyword>
<evidence type="ECO:0000256" key="7">
    <source>
        <dbReference type="ARBA" id="ARBA00023136"/>
    </source>
</evidence>
<organism evidence="9 10">
    <name type="scientific">Halogeometricum borinquense (strain ATCC 700274 / DSM 11551 / JCM 10706 / KCTC 4070 / PR3)</name>
    <dbReference type="NCBI Taxonomy" id="469382"/>
    <lineage>
        <taxon>Archaea</taxon>
        <taxon>Methanobacteriati</taxon>
        <taxon>Methanobacteriota</taxon>
        <taxon>Stenosarchaea group</taxon>
        <taxon>Halobacteria</taxon>
        <taxon>Halobacteriales</taxon>
        <taxon>Haloferacaceae</taxon>
        <taxon>Halogeometricum</taxon>
    </lineage>
</organism>
<reference evidence="9 10" key="1">
    <citation type="journal article" date="2009" name="Stand. Genomic Sci.">
        <title>Complete genome sequence of Halogeometricum borinquense type strain (PR3).</title>
        <authorList>
            <person name="Malfatti S."/>
            <person name="Tindall B.J."/>
            <person name="Schneider S."/>
            <person name="Fahnrich R."/>
            <person name="Lapidus A."/>
            <person name="Labuttii K."/>
            <person name="Copeland A."/>
            <person name="Glavina Del Rio T."/>
            <person name="Nolan M."/>
            <person name="Chen F."/>
            <person name="Lucas S."/>
            <person name="Tice H."/>
            <person name="Cheng J.F."/>
            <person name="Bruce D."/>
            <person name="Goodwin L."/>
            <person name="Pitluck S."/>
            <person name="Anderson I."/>
            <person name="Pati A."/>
            <person name="Ivanova N."/>
            <person name="Mavromatis K."/>
            <person name="Chen A."/>
            <person name="Palaniappan K."/>
            <person name="D'haeseleer P."/>
            <person name="Goker M."/>
            <person name="Bristow J."/>
            <person name="Eisen J.A."/>
            <person name="Markowitz V."/>
            <person name="Hugenholtz P."/>
            <person name="Kyrpides N.C."/>
            <person name="Klenk H.P."/>
            <person name="Chain P."/>
        </authorList>
    </citation>
    <scope>NUCLEOTIDE SEQUENCE [LARGE SCALE GENOMIC DNA]</scope>
    <source>
        <strain evidence="10">ATCC 700274 / DSM 11551 / JCM 10706 / KCTC 4070 / PR3</strain>
    </source>
</reference>
<sequence>MIRTDPLTIVRALFDASRPEQVALMALVYAFGGLVAVSVGGTLSPATFALSFVAFVPTAVTVHYANEYDDYETDSRANRTPFSGGSGALVRTGLPPLFLRRAMLLSSIVGVLAAVVALGAHVLPLSAFLILLTIGIVGVQYSLPPLELVWNGYGEATNTILGGVLLPAYGFTVVTESVPVTATLVFVPFAVLVFANLLTTHWADRKPDASVGKETLAVRWDSHRLRRAYWLSVFAAYATLVLLGVGGIVPWVVVGAGLFAVPLSVWGGVRYTRVRSPFPAVAAMVVFVAAQTVVWLWLSLART</sequence>
<dbReference type="GO" id="GO:0042371">
    <property type="term" value="P:vitamin K biosynthetic process"/>
    <property type="evidence" value="ECO:0007669"/>
    <property type="project" value="TreeGrafter"/>
</dbReference>
<keyword evidence="7 8" id="KW-0472">Membrane</keyword>
<dbReference type="STRING" id="469382.Hbor_12860"/>
<dbReference type="InterPro" id="IPR000537">
    <property type="entry name" value="UbiA_prenyltransferase"/>
</dbReference>
<dbReference type="UniPathway" id="UPA00079"/>
<dbReference type="AlphaFoldDB" id="E4NRT3"/>
<protein>
    <submittedName>
        <fullName evidence="9">1,4-dihydroxy-2-naphthoate octaprenyltransferase</fullName>
    </submittedName>
</protein>
<dbReference type="EMBL" id="CP001690">
    <property type="protein sequence ID" value="ADQ66870.1"/>
    <property type="molecule type" value="Genomic_DNA"/>
</dbReference>
<keyword evidence="10" id="KW-1185">Reference proteome</keyword>
<dbReference type="OrthoDB" id="26687at2157"/>
<dbReference type="PANTHER" id="PTHR13929">
    <property type="entry name" value="1,4-DIHYDROXY-2-NAPHTHOATE OCTAPRENYLTRANSFERASE"/>
    <property type="match status" value="1"/>
</dbReference>
<feature type="transmembrane region" description="Helical" evidence="8">
    <location>
        <begin position="178"/>
        <end position="198"/>
    </location>
</feature>
<accession>E4NRT3</accession>
<evidence type="ECO:0000256" key="6">
    <source>
        <dbReference type="ARBA" id="ARBA00022989"/>
    </source>
</evidence>
<gene>
    <name evidence="9" type="ordered locus">Hbor_12860</name>
</gene>
<evidence type="ECO:0000313" key="9">
    <source>
        <dbReference type="EMBL" id="ADQ66870.1"/>
    </source>
</evidence>
<comment type="pathway">
    <text evidence="2">Quinol/quinone metabolism; menaquinone biosynthesis.</text>
</comment>
<dbReference type="InterPro" id="IPR026046">
    <property type="entry name" value="UBIAD1"/>
</dbReference>
<dbReference type="HOGENOM" id="CLU_864967_0_0_2"/>
<evidence type="ECO:0000256" key="5">
    <source>
        <dbReference type="ARBA" id="ARBA00022692"/>
    </source>
</evidence>
<evidence type="ECO:0000256" key="4">
    <source>
        <dbReference type="ARBA" id="ARBA00022679"/>
    </source>
</evidence>
<keyword evidence="5 8" id="KW-0812">Transmembrane</keyword>
<dbReference type="PANTHER" id="PTHR13929:SF0">
    <property type="entry name" value="UBIA PRENYLTRANSFERASE DOMAIN-CONTAINING PROTEIN 1"/>
    <property type="match status" value="1"/>
</dbReference>
<dbReference type="Pfam" id="PF01040">
    <property type="entry name" value="UbiA"/>
    <property type="match status" value="1"/>
</dbReference>
<evidence type="ECO:0000256" key="1">
    <source>
        <dbReference type="ARBA" id="ARBA00004651"/>
    </source>
</evidence>
<name>E4NRT3_HALBP</name>
<keyword evidence="4" id="KW-0808">Transferase</keyword>
<evidence type="ECO:0000256" key="2">
    <source>
        <dbReference type="ARBA" id="ARBA00004863"/>
    </source>
</evidence>
<dbReference type="GO" id="GO:0005886">
    <property type="term" value="C:plasma membrane"/>
    <property type="evidence" value="ECO:0007669"/>
    <property type="project" value="UniProtKB-SubCell"/>
</dbReference>
<dbReference type="InterPro" id="IPR044878">
    <property type="entry name" value="UbiA_sf"/>
</dbReference>
<keyword evidence="6 8" id="KW-1133">Transmembrane helix</keyword>
<dbReference type="Proteomes" id="UP000006663">
    <property type="component" value="Chromosome"/>
</dbReference>
<feature type="transmembrane region" description="Helical" evidence="8">
    <location>
        <begin position="22"/>
        <end position="39"/>
    </location>
</feature>
<evidence type="ECO:0000256" key="3">
    <source>
        <dbReference type="ARBA" id="ARBA00022428"/>
    </source>
</evidence>
<dbReference type="eggNOG" id="arCOG00480">
    <property type="taxonomic scope" value="Archaea"/>
</dbReference>
<feature type="transmembrane region" description="Helical" evidence="8">
    <location>
        <begin position="98"/>
        <end position="118"/>
    </location>
</feature>
<dbReference type="CDD" id="cd13962">
    <property type="entry name" value="PT_UbiA_UBIAD1"/>
    <property type="match status" value="1"/>
</dbReference>
<feature type="transmembrane region" description="Helical" evidence="8">
    <location>
        <begin position="281"/>
        <end position="300"/>
    </location>
</feature>
<feature type="transmembrane region" description="Helical" evidence="8">
    <location>
        <begin position="125"/>
        <end position="143"/>
    </location>
</feature>
<evidence type="ECO:0000313" key="10">
    <source>
        <dbReference type="Proteomes" id="UP000006663"/>
    </source>
</evidence>
<proteinExistence type="predicted"/>
<feature type="transmembrane region" description="Helical" evidence="8">
    <location>
        <begin position="228"/>
        <end position="245"/>
    </location>
</feature>
<dbReference type="RefSeq" id="WP_013440543.1">
    <property type="nucleotide sequence ID" value="NC_014729.1"/>
</dbReference>
<dbReference type="GeneID" id="9993105"/>
<dbReference type="GO" id="GO:0004659">
    <property type="term" value="F:prenyltransferase activity"/>
    <property type="evidence" value="ECO:0007669"/>
    <property type="project" value="InterPro"/>
</dbReference>
<dbReference type="Gene3D" id="1.10.357.140">
    <property type="entry name" value="UbiA prenyltransferase"/>
    <property type="match status" value="1"/>
</dbReference>
<evidence type="ECO:0000256" key="8">
    <source>
        <dbReference type="SAM" id="Phobius"/>
    </source>
</evidence>